<dbReference type="Gene3D" id="3.40.50.720">
    <property type="entry name" value="NAD(P)-binding Rossmann-like Domain"/>
    <property type="match status" value="1"/>
</dbReference>
<dbReference type="Pfam" id="PF00106">
    <property type="entry name" value="adh_short"/>
    <property type="match status" value="1"/>
</dbReference>
<dbReference type="InterPro" id="IPR036291">
    <property type="entry name" value="NAD(P)-bd_dom_sf"/>
</dbReference>
<keyword evidence="4" id="KW-1185">Reference proteome</keyword>
<comment type="caution">
    <text evidence="3">The sequence shown here is derived from an EMBL/GenBank/DDBJ whole genome shotgun (WGS) entry which is preliminary data.</text>
</comment>
<name>A0A9P8N514_9HYPO</name>
<dbReference type="GO" id="GO:0016491">
    <property type="term" value="F:oxidoreductase activity"/>
    <property type="evidence" value="ECO:0007669"/>
    <property type="project" value="UniProtKB-KW"/>
</dbReference>
<dbReference type="EMBL" id="JAIZPD010000002">
    <property type="protein sequence ID" value="KAH0966985.1"/>
    <property type="molecule type" value="Genomic_DNA"/>
</dbReference>
<reference evidence="3" key="1">
    <citation type="submission" date="2021-09" db="EMBL/GenBank/DDBJ databases">
        <title>A high-quality genome of the endoparasitic fungus Hirsutella rhossiliensis with a comparison of Hirsutella genomes reveals transposable elements contributing to genome size variation.</title>
        <authorList>
            <person name="Lin R."/>
            <person name="Jiao Y."/>
            <person name="Sun X."/>
            <person name="Ling J."/>
            <person name="Xie B."/>
            <person name="Cheng X."/>
        </authorList>
    </citation>
    <scope>NUCLEOTIDE SEQUENCE</scope>
    <source>
        <strain evidence="3">HR02</strain>
    </source>
</reference>
<dbReference type="PANTHER" id="PTHR43669">
    <property type="entry name" value="5-KETO-D-GLUCONATE 5-REDUCTASE"/>
    <property type="match status" value="1"/>
</dbReference>
<evidence type="ECO:0000256" key="2">
    <source>
        <dbReference type="ARBA" id="ARBA00023002"/>
    </source>
</evidence>
<organism evidence="3 4">
    <name type="scientific">Hirsutella rhossiliensis</name>
    <dbReference type="NCBI Taxonomy" id="111463"/>
    <lineage>
        <taxon>Eukaryota</taxon>
        <taxon>Fungi</taxon>
        <taxon>Dikarya</taxon>
        <taxon>Ascomycota</taxon>
        <taxon>Pezizomycotina</taxon>
        <taxon>Sordariomycetes</taxon>
        <taxon>Hypocreomycetidae</taxon>
        <taxon>Hypocreales</taxon>
        <taxon>Ophiocordycipitaceae</taxon>
        <taxon>Hirsutella</taxon>
    </lineage>
</organism>
<gene>
    <name evidence="3" type="ORF">HRG_02394</name>
</gene>
<proteinExistence type="inferred from homology"/>
<dbReference type="GeneID" id="68351523"/>
<dbReference type="RefSeq" id="XP_044724498.1">
    <property type="nucleotide sequence ID" value="XM_044860865.1"/>
</dbReference>
<dbReference type="SUPFAM" id="SSF51735">
    <property type="entry name" value="NAD(P)-binding Rossmann-fold domains"/>
    <property type="match status" value="1"/>
</dbReference>
<dbReference type="InterPro" id="IPR002347">
    <property type="entry name" value="SDR_fam"/>
</dbReference>
<sequence length="236" mass="25713">MASTRSNNCLAVVGSGPGIGAHVAALFAARRFAKIALVARSAARLADDRVAVEAAAPASILVKTYAADITDLARLRDVMTHIDRDLGTVECLFFNAARVQPSALLEVDEEDMVYDFKIMCSSLHVVAKWAMPQLLHLSESDPHAKPSFIITSSLLPQQPDPDLFVLSMVKAAQRNMAESMAKVYGPRGVHVALVVVGGAVDPSNHKLNPKYIAERTWDLFYQPRQSQTFEVEILEA</sequence>
<dbReference type="OrthoDB" id="5336600at2759"/>
<accession>A0A9P8N514</accession>
<protein>
    <submittedName>
        <fullName evidence="3">Short chain dehydrogenase domain-containing protein</fullName>
    </submittedName>
</protein>
<keyword evidence="2" id="KW-0560">Oxidoreductase</keyword>
<dbReference type="Proteomes" id="UP000824596">
    <property type="component" value="Unassembled WGS sequence"/>
</dbReference>
<evidence type="ECO:0000256" key="1">
    <source>
        <dbReference type="ARBA" id="ARBA00006484"/>
    </source>
</evidence>
<evidence type="ECO:0000313" key="4">
    <source>
        <dbReference type="Proteomes" id="UP000824596"/>
    </source>
</evidence>
<dbReference type="PANTHER" id="PTHR43669:SF3">
    <property type="entry name" value="ALCOHOL DEHYDROGENASE, PUTATIVE (AFU_ORTHOLOGUE AFUA_3G03445)-RELATED"/>
    <property type="match status" value="1"/>
</dbReference>
<evidence type="ECO:0000313" key="3">
    <source>
        <dbReference type="EMBL" id="KAH0966985.1"/>
    </source>
</evidence>
<comment type="similarity">
    <text evidence="1">Belongs to the short-chain dehydrogenases/reductases (SDR) family.</text>
</comment>
<dbReference type="AlphaFoldDB" id="A0A9P8N514"/>